<proteinExistence type="inferred from homology"/>
<dbReference type="PANTHER" id="PTHR43690:SF18">
    <property type="entry name" value="INSULIN-DEGRADING ENZYME-RELATED"/>
    <property type="match status" value="1"/>
</dbReference>
<keyword evidence="6" id="KW-0482">Metalloprotease</keyword>
<sequence length="1197" mass="135936">MNGFVTTRICLYRGHRAFASSHSPLQGRPNNSAASKEADSVQTLGPVSSLQPVQQTRDHRLASSQRPAASHIQPVSLPATAEALRRPLTARRSTTNTCGSSAQTASPSAAQTLLWSVRATHFGGVYSILQQPLHPPQTSNTPCSRHHRLRTSSLPRRFFSTTSKMPTVSQPQTPASLDSPLRDTRHRPVERLTDRLETPSLDDRSYRVIRLPNQLEVLLVHDAETDKASAAMDVNVGNFSDETEMPGMAHAVEHLLFMGTKKYPVENAYSQYLSSHSGSSNAYTGATSTNYYFEVAAKRAEDATEEESSPLYGALDRFAQFFIDPLFLDSTLDRELRAVDSENKKNLQSDQWRLHQLEKSLSNSRHPYCHFSTGNFEVLKTQPEERGVDVRKKFMEFHEKHYSANRMKLVVLGRESLDVLEGWAADLFAGVRNKDLPQNRWEDEVPFGEKDLLTQCFAKPVMDSRELDLSFPFVDEEILFESQPSRYISHLIGHEGPGSIMAYIKSKGWANGLSAGAYPVCPGTPGIFNCQIRLTEDGLKNYQEIVKVFFEYVSLLRETPPQEWIFQEQKGLADVAFKFKQKTPASRFTSKISAVMQTPLPREWLLSGHSRLRKFDPVRIAEGLACLRPDNFRMTVVSQKFPGTWESKEKWYGTEYTYGKLPADFVAEIKNAATSTNLTRLPELHLPHVNQFIPTKLEVEKKEIKEPAISPKLIRNDDLVRTWYKKDDTFWVPKANLFVNCRNTLPNATAENSLKARLYTDVVRDALEEYSYDAELAGLDYSISSHSMGIEIAVSGYNDKLPVLLEKVLLTMRDLEIKPERFDIIKERLARGLKNWDFQQPYNQVGDFTRWLNSEKGYITEQLVAELPHLTATDIQQFYPQLLRQMHIETFAHGNLYKEDALKLSNLIESILKPRVLPQTQWPVSRSLVFPPGGNYVYHKTLKDPANVNHCIEYLLYVGDKSIRPLRAKTLLLDQMTHEPAFDQLRTKEQLGYVVFSGARSTSTTIGYRFIIQSEKTPEYLESRIDSFLAGFAKTLASMSDSDFEGHKRSLITKRLEKLKNLDQESSRLWSHIDNEYLDFELAYEDAAQIKLLSKANMIEFFEHYIIPSSPARSKLAIHLNAQSTSTEIENGVKTLALNKDKKDDEDGEVVEVKQEGNGTTPYIITDVREFKSKLQVSAGPQPVKHISEFEELEPKL</sequence>
<dbReference type="FunFam" id="3.30.830.10:FF:000004">
    <property type="entry name" value="Putative insulin-degrading enzyme"/>
    <property type="match status" value="1"/>
</dbReference>
<dbReference type="HOGENOM" id="CLU_004639_1_2_1"/>
<dbReference type="GO" id="GO:0046872">
    <property type="term" value="F:metal ion binding"/>
    <property type="evidence" value="ECO:0007669"/>
    <property type="project" value="UniProtKB-KW"/>
</dbReference>
<protein>
    <submittedName>
        <fullName evidence="12">LuxS/MPP-like metallohydrolase</fullName>
    </submittedName>
</protein>
<keyword evidence="4 12" id="KW-0378">Hydrolase</keyword>
<feature type="region of interest" description="Disordered" evidence="7">
    <location>
        <begin position="163"/>
        <end position="182"/>
    </location>
</feature>
<evidence type="ECO:0000256" key="3">
    <source>
        <dbReference type="ARBA" id="ARBA00022723"/>
    </source>
</evidence>
<evidence type="ECO:0000256" key="1">
    <source>
        <dbReference type="ARBA" id="ARBA00007261"/>
    </source>
</evidence>
<feature type="region of interest" description="Disordered" evidence="7">
    <location>
        <begin position="20"/>
        <end position="71"/>
    </location>
</feature>
<dbReference type="GO" id="GO:0005829">
    <property type="term" value="C:cytosol"/>
    <property type="evidence" value="ECO:0007669"/>
    <property type="project" value="TreeGrafter"/>
</dbReference>
<dbReference type="Proteomes" id="UP000016922">
    <property type="component" value="Unassembled WGS sequence"/>
</dbReference>
<dbReference type="AlphaFoldDB" id="S3D5B4"/>
<dbReference type="GO" id="GO:0043171">
    <property type="term" value="P:peptide catabolic process"/>
    <property type="evidence" value="ECO:0007669"/>
    <property type="project" value="TreeGrafter"/>
</dbReference>
<feature type="domain" description="Peptidase M16 C-terminal" evidence="9">
    <location>
        <begin position="391"/>
        <end position="570"/>
    </location>
</feature>
<dbReference type="Pfam" id="PF22456">
    <property type="entry name" value="PqqF-like_C_4"/>
    <property type="match status" value="1"/>
</dbReference>
<dbReference type="FunFam" id="3.30.830.10:FF:000003">
    <property type="entry name" value="Insulin-degrading enzyme"/>
    <property type="match status" value="1"/>
</dbReference>
<evidence type="ECO:0000256" key="6">
    <source>
        <dbReference type="ARBA" id="ARBA00023049"/>
    </source>
</evidence>
<evidence type="ECO:0000256" key="4">
    <source>
        <dbReference type="ARBA" id="ARBA00022801"/>
    </source>
</evidence>
<feature type="compositionally biased region" description="Polar residues" evidence="7">
    <location>
        <begin position="163"/>
        <end position="176"/>
    </location>
</feature>
<dbReference type="GO" id="GO:0004222">
    <property type="term" value="F:metalloendopeptidase activity"/>
    <property type="evidence" value="ECO:0007669"/>
    <property type="project" value="TreeGrafter"/>
</dbReference>
<accession>S3D5B4</accession>
<dbReference type="eggNOG" id="KOG0959">
    <property type="taxonomic scope" value="Eukaryota"/>
</dbReference>
<evidence type="ECO:0000313" key="13">
    <source>
        <dbReference type="Proteomes" id="UP000016922"/>
    </source>
</evidence>
<dbReference type="Gene3D" id="3.30.830.10">
    <property type="entry name" value="Metalloenzyme, LuxS/M16 peptidase-like"/>
    <property type="match status" value="4"/>
</dbReference>
<gene>
    <name evidence="12" type="ORF">GLAREA_05982</name>
</gene>
<feature type="domain" description="Peptidase M16 middle/third" evidence="10">
    <location>
        <begin position="577"/>
        <end position="865"/>
    </location>
</feature>
<evidence type="ECO:0000313" key="12">
    <source>
        <dbReference type="EMBL" id="EPE32970.1"/>
    </source>
</evidence>
<dbReference type="GeneID" id="19465036"/>
<dbReference type="Pfam" id="PF16187">
    <property type="entry name" value="Peptidase_M16_M"/>
    <property type="match status" value="1"/>
</dbReference>
<evidence type="ECO:0000256" key="2">
    <source>
        <dbReference type="ARBA" id="ARBA00022670"/>
    </source>
</evidence>
<evidence type="ECO:0000259" key="11">
    <source>
        <dbReference type="Pfam" id="PF22456"/>
    </source>
</evidence>
<evidence type="ECO:0000259" key="10">
    <source>
        <dbReference type="Pfam" id="PF16187"/>
    </source>
</evidence>
<dbReference type="Pfam" id="PF00675">
    <property type="entry name" value="Peptidase_M16"/>
    <property type="match status" value="1"/>
</dbReference>
<dbReference type="GO" id="GO:0005739">
    <property type="term" value="C:mitochondrion"/>
    <property type="evidence" value="ECO:0007669"/>
    <property type="project" value="TreeGrafter"/>
</dbReference>
<reference evidence="12 13" key="1">
    <citation type="journal article" date="2013" name="BMC Genomics">
        <title>Genomics-driven discovery of the pneumocandin biosynthetic gene cluster in the fungus Glarea lozoyensis.</title>
        <authorList>
            <person name="Chen L."/>
            <person name="Yue Q."/>
            <person name="Zhang X."/>
            <person name="Xiang M."/>
            <person name="Wang C."/>
            <person name="Li S."/>
            <person name="Che Y."/>
            <person name="Ortiz-Lopez F.J."/>
            <person name="Bills G.F."/>
            <person name="Liu X."/>
            <person name="An Z."/>
        </authorList>
    </citation>
    <scope>NUCLEOTIDE SEQUENCE [LARGE SCALE GENOMIC DNA]</scope>
    <source>
        <strain evidence="13">ATCC 20868 / MF5171</strain>
    </source>
</reference>
<dbReference type="InterPro" id="IPR054734">
    <property type="entry name" value="PqqF-like_C_4"/>
</dbReference>
<dbReference type="InterPro" id="IPR050626">
    <property type="entry name" value="Peptidase_M16"/>
</dbReference>
<dbReference type="EMBL" id="KE145358">
    <property type="protein sequence ID" value="EPE32970.1"/>
    <property type="molecule type" value="Genomic_DNA"/>
</dbReference>
<dbReference type="InterPro" id="IPR011765">
    <property type="entry name" value="Pept_M16_N"/>
</dbReference>
<evidence type="ECO:0000259" key="8">
    <source>
        <dbReference type="Pfam" id="PF00675"/>
    </source>
</evidence>
<keyword evidence="5" id="KW-0862">Zinc</keyword>
<dbReference type="InterPro" id="IPR007863">
    <property type="entry name" value="Peptidase_M16_C"/>
</dbReference>
<feature type="domain" description="Coenzyme PQQ synthesis protein F-like C-terminal lobe" evidence="11">
    <location>
        <begin position="972"/>
        <end position="1070"/>
    </location>
</feature>
<dbReference type="OrthoDB" id="952271at2759"/>
<feature type="compositionally biased region" description="Polar residues" evidence="7">
    <location>
        <begin position="20"/>
        <end position="55"/>
    </location>
</feature>
<dbReference type="SUPFAM" id="SSF63411">
    <property type="entry name" value="LuxS/MPP-like metallohydrolase"/>
    <property type="match status" value="4"/>
</dbReference>
<dbReference type="RefSeq" id="XP_008079587.1">
    <property type="nucleotide sequence ID" value="XM_008081396.1"/>
</dbReference>
<dbReference type="OMA" id="WIFDEMK"/>
<keyword evidence="13" id="KW-1185">Reference proteome</keyword>
<dbReference type="KEGG" id="glz:GLAREA_05982"/>
<dbReference type="Pfam" id="PF05193">
    <property type="entry name" value="Peptidase_M16_C"/>
    <property type="match status" value="1"/>
</dbReference>
<organism evidence="12 13">
    <name type="scientific">Glarea lozoyensis (strain ATCC 20868 / MF5171)</name>
    <dbReference type="NCBI Taxonomy" id="1116229"/>
    <lineage>
        <taxon>Eukaryota</taxon>
        <taxon>Fungi</taxon>
        <taxon>Dikarya</taxon>
        <taxon>Ascomycota</taxon>
        <taxon>Pezizomycotina</taxon>
        <taxon>Leotiomycetes</taxon>
        <taxon>Helotiales</taxon>
        <taxon>Helotiaceae</taxon>
        <taxon>Glarea</taxon>
    </lineage>
</organism>
<name>S3D5B4_GLAL2</name>
<evidence type="ECO:0000256" key="5">
    <source>
        <dbReference type="ARBA" id="ARBA00022833"/>
    </source>
</evidence>
<dbReference type="InterPro" id="IPR032632">
    <property type="entry name" value="Peptidase_M16_M"/>
</dbReference>
<feature type="domain" description="Peptidase M16 N-terminal" evidence="8">
    <location>
        <begin position="217"/>
        <end position="363"/>
    </location>
</feature>
<dbReference type="MEROPS" id="M16.008"/>
<dbReference type="GO" id="GO:0051603">
    <property type="term" value="P:proteolysis involved in protein catabolic process"/>
    <property type="evidence" value="ECO:0007669"/>
    <property type="project" value="TreeGrafter"/>
</dbReference>
<dbReference type="FunFam" id="3.30.830.10:FF:000005">
    <property type="entry name" value="nardilysin isoform X1"/>
    <property type="match status" value="1"/>
</dbReference>
<keyword evidence="2" id="KW-0645">Protease</keyword>
<dbReference type="STRING" id="1116229.S3D5B4"/>
<keyword evidence="3" id="KW-0479">Metal-binding</keyword>
<evidence type="ECO:0000256" key="7">
    <source>
        <dbReference type="SAM" id="MobiDB-lite"/>
    </source>
</evidence>
<comment type="similarity">
    <text evidence="1">Belongs to the peptidase M16 family.</text>
</comment>
<dbReference type="InterPro" id="IPR011249">
    <property type="entry name" value="Metalloenz_LuxS/M16"/>
</dbReference>
<dbReference type="PANTHER" id="PTHR43690">
    <property type="entry name" value="NARDILYSIN"/>
    <property type="match status" value="1"/>
</dbReference>
<evidence type="ECO:0000259" key="9">
    <source>
        <dbReference type="Pfam" id="PF05193"/>
    </source>
</evidence>